<feature type="non-terminal residue" evidence="1">
    <location>
        <position position="1"/>
    </location>
</feature>
<protein>
    <submittedName>
        <fullName evidence="1">Uncharacterized protein</fullName>
    </submittedName>
</protein>
<keyword evidence="2" id="KW-1185">Reference proteome</keyword>
<accession>A0A1Q9BVL8</accession>
<evidence type="ECO:0000313" key="2">
    <source>
        <dbReference type="Proteomes" id="UP000186817"/>
    </source>
</evidence>
<dbReference type="AlphaFoldDB" id="A0A1Q9BVL8"/>
<gene>
    <name evidence="1" type="ORF">AK812_SmicGene45766</name>
</gene>
<reference evidence="1 2" key="1">
    <citation type="submission" date="2016-02" db="EMBL/GenBank/DDBJ databases">
        <title>Genome analysis of coral dinoflagellate symbionts highlights evolutionary adaptations to a symbiotic lifestyle.</title>
        <authorList>
            <person name="Aranda M."/>
            <person name="Li Y."/>
            <person name="Liew Y.J."/>
            <person name="Baumgarten S."/>
            <person name="Simakov O."/>
            <person name="Wilson M."/>
            <person name="Piel J."/>
            <person name="Ashoor H."/>
            <person name="Bougouffa S."/>
            <person name="Bajic V.B."/>
            <person name="Ryu T."/>
            <person name="Ravasi T."/>
            <person name="Bayer T."/>
            <person name="Micklem G."/>
            <person name="Kim H."/>
            <person name="Bhak J."/>
            <person name="Lajeunesse T.C."/>
            <person name="Voolstra C.R."/>
        </authorList>
    </citation>
    <scope>NUCLEOTIDE SEQUENCE [LARGE SCALE GENOMIC DNA]</scope>
    <source>
        <strain evidence="1 2">CCMP2467</strain>
    </source>
</reference>
<proteinExistence type="predicted"/>
<dbReference type="EMBL" id="LSRX01003416">
    <property type="protein sequence ID" value="OLP74640.1"/>
    <property type="molecule type" value="Genomic_DNA"/>
</dbReference>
<evidence type="ECO:0000313" key="1">
    <source>
        <dbReference type="EMBL" id="OLP74640.1"/>
    </source>
</evidence>
<feature type="non-terminal residue" evidence="1">
    <location>
        <position position="67"/>
    </location>
</feature>
<sequence>HVECDPEPHFDDLERKRVSGWAAVRFSRLQVHLRHHQPDLRLCLRRLHAAPVACAQKGEGCGIETKL</sequence>
<organism evidence="1 2">
    <name type="scientific">Symbiodinium microadriaticum</name>
    <name type="common">Dinoflagellate</name>
    <name type="synonym">Zooxanthella microadriatica</name>
    <dbReference type="NCBI Taxonomy" id="2951"/>
    <lineage>
        <taxon>Eukaryota</taxon>
        <taxon>Sar</taxon>
        <taxon>Alveolata</taxon>
        <taxon>Dinophyceae</taxon>
        <taxon>Suessiales</taxon>
        <taxon>Symbiodiniaceae</taxon>
        <taxon>Symbiodinium</taxon>
    </lineage>
</organism>
<name>A0A1Q9BVL8_SYMMI</name>
<dbReference type="Proteomes" id="UP000186817">
    <property type="component" value="Unassembled WGS sequence"/>
</dbReference>
<comment type="caution">
    <text evidence="1">The sequence shown here is derived from an EMBL/GenBank/DDBJ whole genome shotgun (WGS) entry which is preliminary data.</text>
</comment>